<gene>
    <name evidence="2" type="ORF">E8E12_007757</name>
</gene>
<evidence type="ECO:0000313" key="3">
    <source>
        <dbReference type="Proteomes" id="UP000758155"/>
    </source>
</evidence>
<feature type="transmembrane region" description="Helical" evidence="1">
    <location>
        <begin position="53"/>
        <end position="77"/>
    </location>
</feature>
<keyword evidence="3" id="KW-1185">Reference proteome</keyword>
<evidence type="ECO:0000313" key="2">
    <source>
        <dbReference type="EMBL" id="KAF3040314.1"/>
    </source>
</evidence>
<dbReference type="AlphaFoldDB" id="A0A9P5C1K1"/>
<keyword evidence="1" id="KW-0472">Membrane</keyword>
<protein>
    <submittedName>
        <fullName evidence="2">Uncharacterized protein</fullName>
    </submittedName>
</protein>
<sequence length="608" mass="66945">MHHDKDTAVSRTTMPSYNHGKANEYIRASEFPQGSDMRSQPLPQRSFIEKLGLYNIGVMVFGAVASFLGMAFLAFLWSGSETARNGRPTPVLWFTIAETPNWATRVVTIGSVVIRIATAAQMGVFAALVAAWTLETTGASAENLPLLSIIRTVNNGPQSHVWNVFHSMRVGSKKFYSAMILLAITDALALQFTSTLLVTDFGAATVIPRASRQGVGYGVAGEFYNDTRSQNGRIQASTGINLNLAAPPAYPRFAEFSDPVSSHFGTDYADTGETYRALLPLGSSNAREPLRPYTWTQKSSGIWTDLKTTDANSTVDFGISATLCYVAADTGDVWVKADSTRDFSEPKNMSWIKDRWQYDTLGVRTMLGATGDHLSADKRGILNLHQPTNWTDMAMKEQGELFIGTSVLFSMGMLRHPLLQKYYPTYDYQLYNPQTAILTPYSPYISVHRTLSSIFQDIIPSTQNPALAFQALFSTMSSSAYYQMLPLFMLEDNATVATSETFSVPVQWTCFGIVMGLLAVHAVLVITAAVLFLSETDHSLLGNAWQAVAQVSSSDTMDTMHRASNMTDLEVKRLLRMNSFEDNEVVLRTGSDSGRSQAVYRRGTGNSR</sequence>
<proteinExistence type="predicted"/>
<dbReference type="Proteomes" id="UP000758155">
    <property type="component" value="Unassembled WGS sequence"/>
</dbReference>
<feature type="transmembrane region" description="Helical" evidence="1">
    <location>
        <begin position="511"/>
        <end position="533"/>
    </location>
</feature>
<reference evidence="2" key="1">
    <citation type="submission" date="2019-04" db="EMBL/GenBank/DDBJ databases">
        <title>Sequencing of skin fungus with MAO and IRED activity.</title>
        <authorList>
            <person name="Marsaioli A.J."/>
            <person name="Bonatto J.M.C."/>
            <person name="Reis Junior O."/>
        </authorList>
    </citation>
    <scope>NUCLEOTIDE SEQUENCE</scope>
    <source>
        <strain evidence="2">28M1</strain>
    </source>
</reference>
<keyword evidence="1" id="KW-1133">Transmembrane helix</keyword>
<name>A0A9P5C1K1_9PLEO</name>
<dbReference type="EMBL" id="SWKV01000026">
    <property type="protein sequence ID" value="KAF3040314.1"/>
    <property type="molecule type" value="Genomic_DNA"/>
</dbReference>
<evidence type="ECO:0000256" key="1">
    <source>
        <dbReference type="SAM" id="Phobius"/>
    </source>
</evidence>
<dbReference type="OrthoDB" id="5428040at2759"/>
<accession>A0A9P5C1K1</accession>
<comment type="caution">
    <text evidence="2">The sequence shown here is derived from an EMBL/GenBank/DDBJ whole genome shotgun (WGS) entry which is preliminary data.</text>
</comment>
<organism evidence="2 3">
    <name type="scientific">Didymella heteroderae</name>
    <dbReference type="NCBI Taxonomy" id="1769908"/>
    <lineage>
        <taxon>Eukaryota</taxon>
        <taxon>Fungi</taxon>
        <taxon>Dikarya</taxon>
        <taxon>Ascomycota</taxon>
        <taxon>Pezizomycotina</taxon>
        <taxon>Dothideomycetes</taxon>
        <taxon>Pleosporomycetidae</taxon>
        <taxon>Pleosporales</taxon>
        <taxon>Pleosporineae</taxon>
        <taxon>Didymellaceae</taxon>
        <taxon>Didymella</taxon>
    </lineage>
</organism>
<keyword evidence="1" id="KW-0812">Transmembrane</keyword>